<evidence type="ECO:0000259" key="1">
    <source>
        <dbReference type="Pfam" id="PF07762"/>
    </source>
</evidence>
<accession>A0A8I6XA73</accession>
<dbReference type="Pfam" id="PF07762">
    <property type="entry name" value="DUF1618"/>
    <property type="match status" value="1"/>
</dbReference>
<reference evidence="2" key="3">
    <citation type="submission" date="2022-01" db="UniProtKB">
        <authorList>
            <consortium name="EnsemblPlants"/>
        </authorList>
    </citation>
    <scope>IDENTIFICATION</scope>
    <source>
        <strain evidence="2">subsp. vulgare</strain>
    </source>
</reference>
<reference evidence="2" key="2">
    <citation type="submission" date="2020-10" db="EMBL/GenBank/DDBJ databases">
        <authorList>
            <person name="Scholz U."/>
            <person name="Mascher M."/>
            <person name="Fiebig A."/>
        </authorList>
    </citation>
    <scope>NUCLEOTIDE SEQUENCE [LARGE SCALE GENOMIC DNA]</scope>
    <source>
        <strain evidence="2">cv. Morex</strain>
    </source>
</reference>
<evidence type="ECO:0000313" key="3">
    <source>
        <dbReference type="Proteomes" id="UP000011116"/>
    </source>
</evidence>
<sequence length="131" mass="14444">MRSQSSTKAVAGEGIAAGSFAGSSWREGWDERPLVGAFKVDPGRRMLINHEVLAFGDRLWWVDVAWGALSVDPFSDRPERRLAELPTCSMLHASDSPTLSKYRRMGGSEGKLSYVQVSKTDDRSSVTVVRN</sequence>
<dbReference type="Proteomes" id="UP000011116">
    <property type="component" value="Chromosome 5H"/>
</dbReference>
<dbReference type="Gramene" id="HORVU.MOREX.r3.5HG0454640.1">
    <property type="protein sequence ID" value="HORVU.MOREX.r3.5HG0454640.1.CDS1"/>
    <property type="gene ID" value="HORVU.MOREX.r3.5HG0454640"/>
</dbReference>
<dbReference type="PANTHER" id="PTHR33086">
    <property type="entry name" value="OS05G0468200 PROTEIN-RELATED"/>
    <property type="match status" value="1"/>
</dbReference>
<feature type="domain" description="DUF1618" evidence="1">
    <location>
        <begin position="61"/>
        <end position="123"/>
    </location>
</feature>
<dbReference type="InterPro" id="IPR011676">
    <property type="entry name" value="DUF1618"/>
</dbReference>
<evidence type="ECO:0000313" key="2">
    <source>
        <dbReference type="EnsemblPlants" id="HORVU.MOREX.r3.5HG0454640.1.CDS1"/>
    </source>
</evidence>
<dbReference type="AlphaFoldDB" id="A0A8I6XA73"/>
<proteinExistence type="predicted"/>
<protein>
    <recommendedName>
        <fullName evidence="1">DUF1618 domain-containing protein</fullName>
    </recommendedName>
</protein>
<reference evidence="3" key="1">
    <citation type="journal article" date="2012" name="Nature">
        <title>A physical, genetic and functional sequence assembly of the barley genome.</title>
        <authorList>
            <consortium name="The International Barley Genome Sequencing Consortium"/>
            <person name="Mayer K.F."/>
            <person name="Waugh R."/>
            <person name="Brown J.W."/>
            <person name="Schulman A."/>
            <person name="Langridge P."/>
            <person name="Platzer M."/>
            <person name="Fincher G.B."/>
            <person name="Muehlbauer G.J."/>
            <person name="Sato K."/>
            <person name="Close T.J."/>
            <person name="Wise R.P."/>
            <person name="Stein N."/>
        </authorList>
    </citation>
    <scope>NUCLEOTIDE SEQUENCE [LARGE SCALE GENOMIC DNA]</scope>
    <source>
        <strain evidence="3">cv. Morex</strain>
    </source>
</reference>
<dbReference type="EnsemblPlants" id="HORVU.MOREX.r3.5HG0454640.1">
    <property type="protein sequence ID" value="HORVU.MOREX.r3.5HG0454640.1.CDS1"/>
    <property type="gene ID" value="HORVU.MOREX.r3.5HG0454640"/>
</dbReference>
<dbReference type="PANTHER" id="PTHR33086:SF95">
    <property type="entry name" value="DUF1618 DOMAIN-CONTAINING PROTEIN"/>
    <property type="match status" value="1"/>
</dbReference>
<keyword evidence="3" id="KW-1185">Reference proteome</keyword>
<dbReference type="Gramene" id="HORVU.MOREX.r2.5HG0376370.1">
    <property type="protein sequence ID" value="HORVU.MOREX.r2.5HG0376370.1.CDS.1"/>
    <property type="gene ID" value="HORVU.MOREX.r2.5HG0376370"/>
</dbReference>
<organism evidence="2 3">
    <name type="scientific">Hordeum vulgare subsp. vulgare</name>
    <name type="common">Domesticated barley</name>
    <dbReference type="NCBI Taxonomy" id="112509"/>
    <lineage>
        <taxon>Eukaryota</taxon>
        <taxon>Viridiplantae</taxon>
        <taxon>Streptophyta</taxon>
        <taxon>Embryophyta</taxon>
        <taxon>Tracheophyta</taxon>
        <taxon>Spermatophyta</taxon>
        <taxon>Magnoliopsida</taxon>
        <taxon>Liliopsida</taxon>
        <taxon>Poales</taxon>
        <taxon>Poaceae</taxon>
        <taxon>BOP clade</taxon>
        <taxon>Pooideae</taxon>
        <taxon>Triticodae</taxon>
        <taxon>Triticeae</taxon>
        <taxon>Hordeinae</taxon>
        <taxon>Hordeum</taxon>
    </lineage>
</organism>
<name>A0A8I6XA73_HORVV</name>